<dbReference type="Gene3D" id="3.40.420.10">
    <property type="entry name" value="Ricin (A subunit), domain 1"/>
    <property type="match status" value="1"/>
</dbReference>
<gene>
    <name evidence="6" type="ORF">Tsubulata_033111</name>
</gene>
<evidence type="ECO:0000313" key="6">
    <source>
        <dbReference type="EMBL" id="KAJ4828718.1"/>
    </source>
</evidence>
<protein>
    <recommendedName>
        <fullName evidence="4">Ribosome-inactivating protein</fullName>
    </recommendedName>
    <component>
        <recommendedName>
            <fullName evidence="4">Ribosome-inactivating protein chain A</fullName>
        </recommendedName>
        <alternativeName>
            <fullName evidence="4">rRNA N-glycosidase</fullName>
            <ecNumber evidence="4">3.2.2.22</ecNumber>
        </alternativeName>
    </component>
    <component>
        <recommendedName>
            <fullName evidence="4">Ribosome-inactivating protein chain B</fullName>
        </recommendedName>
    </component>
</protein>
<reference evidence="6" key="1">
    <citation type="submission" date="2022-02" db="EMBL/GenBank/DDBJ databases">
        <authorList>
            <person name="Henning P.M."/>
            <person name="McCubbin A.G."/>
            <person name="Shore J.S."/>
        </authorList>
    </citation>
    <scope>NUCLEOTIDE SEQUENCE</scope>
    <source>
        <strain evidence="6">F60SS</strain>
        <tissue evidence="6">Leaves</tissue>
    </source>
</reference>
<dbReference type="Proteomes" id="UP001141552">
    <property type="component" value="Unassembled WGS sequence"/>
</dbReference>
<proteinExistence type="inferred from homology"/>
<comment type="function">
    <text evidence="4">The A chain is responsible for inhibiting protein synthesis through the catalytic inactivation of 60S ribosomal subunits by removing adenine from position 4,324 of 28S rRNA. The B chain binds to cell receptors and probably facilitates the entry into the cell of the A chain; B chains are also responsible for cell agglutination (lectin activity).</text>
</comment>
<dbReference type="PANTHER" id="PTHR33453">
    <property type="match status" value="1"/>
</dbReference>
<dbReference type="Pfam" id="PF00161">
    <property type="entry name" value="RIP"/>
    <property type="match status" value="1"/>
</dbReference>
<evidence type="ECO:0000256" key="3">
    <source>
        <dbReference type="ARBA" id="ARBA00023180"/>
    </source>
</evidence>
<feature type="domain" description="Ricin B lectin" evidence="5">
    <location>
        <begin position="250"/>
        <end position="325"/>
    </location>
</feature>
<keyword evidence="4" id="KW-0652">Protein synthesis inhibitor</keyword>
<comment type="subunit">
    <text evidence="4">Might form dimers or tetramers of disulfide-linked A and B chains.</text>
</comment>
<dbReference type="InterPro" id="IPR001574">
    <property type="entry name" value="Ribosome_inactivat_prot"/>
</dbReference>
<keyword evidence="3" id="KW-0325">Glycoprotein</keyword>
<dbReference type="GO" id="GO:0030598">
    <property type="term" value="F:rRNA N-glycosylase activity"/>
    <property type="evidence" value="ECO:0007669"/>
    <property type="project" value="UniProtKB-EC"/>
</dbReference>
<keyword evidence="2" id="KW-1015">Disulfide bond</keyword>
<organism evidence="6 7">
    <name type="scientific">Turnera subulata</name>
    <dbReference type="NCBI Taxonomy" id="218843"/>
    <lineage>
        <taxon>Eukaryota</taxon>
        <taxon>Viridiplantae</taxon>
        <taxon>Streptophyta</taxon>
        <taxon>Embryophyta</taxon>
        <taxon>Tracheophyta</taxon>
        <taxon>Spermatophyta</taxon>
        <taxon>Magnoliopsida</taxon>
        <taxon>eudicotyledons</taxon>
        <taxon>Gunneridae</taxon>
        <taxon>Pentapetalae</taxon>
        <taxon>rosids</taxon>
        <taxon>fabids</taxon>
        <taxon>Malpighiales</taxon>
        <taxon>Passifloraceae</taxon>
        <taxon>Turnera</taxon>
    </lineage>
</organism>
<dbReference type="EC" id="3.2.2.22" evidence="4"/>
<dbReference type="SUPFAM" id="SSF56371">
    <property type="entry name" value="Ribosome inactivating proteins (RIP)"/>
    <property type="match status" value="1"/>
</dbReference>
<dbReference type="EMBL" id="JAKUCV010006097">
    <property type="protein sequence ID" value="KAJ4828718.1"/>
    <property type="molecule type" value="Genomic_DNA"/>
</dbReference>
<dbReference type="Gene3D" id="4.10.470.10">
    <property type="entry name" value="Ricin (A Subunit), domain 2"/>
    <property type="match status" value="1"/>
</dbReference>
<comment type="similarity">
    <text evidence="1">In the N-terminal section; belongs to the ribosome-inactivating protein family. Type 2 RIP subfamily.</text>
</comment>
<dbReference type="PRINTS" id="PR00396">
    <property type="entry name" value="SHIGARICIN"/>
</dbReference>
<evidence type="ECO:0000256" key="4">
    <source>
        <dbReference type="RuleBase" id="RU004915"/>
    </source>
</evidence>
<dbReference type="OrthoDB" id="1704365at2759"/>
<dbReference type="Pfam" id="PF00652">
    <property type="entry name" value="Ricin_B_lectin"/>
    <property type="match status" value="1"/>
</dbReference>
<dbReference type="InterPro" id="IPR017989">
    <property type="entry name" value="Ribosome_inactivat_1/2"/>
</dbReference>
<dbReference type="PANTHER" id="PTHR33453:SF34">
    <property type="entry name" value="RIBOSOME-INACTIVATING PROTEIN"/>
    <property type="match status" value="1"/>
</dbReference>
<evidence type="ECO:0000256" key="2">
    <source>
        <dbReference type="ARBA" id="ARBA00023157"/>
    </source>
</evidence>
<dbReference type="SUPFAM" id="SSF50370">
    <property type="entry name" value="Ricin B-like lectins"/>
    <property type="match status" value="1"/>
</dbReference>
<keyword evidence="4" id="KW-0378">Hydrolase</keyword>
<dbReference type="InterPro" id="IPR000772">
    <property type="entry name" value="Ricin_B_lectin"/>
</dbReference>
<reference evidence="6" key="2">
    <citation type="journal article" date="2023" name="Plants (Basel)">
        <title>Annotation of the Turnera subulata (Passifloraceae) Draft Genome Reveals the S-Locus Evolved after the Divergence of Turneroideae from Passifloroideae in a Stepwise Manner.</title>
        <authorList>
            <person name="Henning P.M."/>
            <person name="Roalson E.H."/>
            <person name="Mir W."/>
            <person name="McCubbin A.G."/>
            <person name="Shore J.S."/>
        </authorList>
    </citation>
    <scope>NUCLEOTIDE SEQUENCE</scope>
    <source>
        <strain evidence="6">F60SS</strain>
    </source>
</reference>
<name>A0A9Q0J542_9ROSI</name>
<dbReference type="GO" id="GO:0006952">
    <property type="term" value="P:defense response"/>
    <property type="evidence" value="ECO:0007669"/>
    <property type="project" value="UniProtKB-KW"/>
</dbReference>
<comment type="caution">
    <text evidence="6">The sequence shown here is derived from an EMBL/GenBank/DDBJ whole genome shotgun (WGS) entry which is preliminary data.</text>
</comment>
<dbReference type="InterPro" id="IPR036041">
    <property type="entry name" value="Ribosome-inact_prot_sf"/>
</dbReference>
<dbReference type="GO" id="GO:0017148">
    <property type="term" value="P:negative regulation of translation"/>
    <property type="evidence" value="ECO:0007669"/>
    <property type="project" value="UniProtKB-KW"/>
</dbReference>
<sequence>MVTIVIHINDLYVVGFHSNNPDAAEHTNAYFYLKDDKKPDGYSDAVGLFEGATAQPLGYGVQYGSLGNRETTRLGRDALIGAVKPLYTRRGSYNEWKKHFLVLIQMISECVRFDYILNRIVPHFDTGVLPDVWTLRLENNWGTLSDAVRKADKAGNLQPPIITLPPIPPDQEPLTVNHISLIILHGLVSLLKRPGSKSSPRHFQYCSPYGDQNSLIMENPMITTSLPVLQQQDHHGTSVLAAGEELEITTRIAGPNGMCLDVSGGEYHDGKEVFLWPCKSDNSPNQLWTFEKDGTVRSNNYCLMTYCDCPTPKVNYIMIYPCPKDRDGGLHVGNIEGMGP</sequence>
<dbReference type="InterPro" id="IPR035992">
    <property type="entry name" value="Ricin_B-like_lectins"/>
</dbReference>
<dbReference type="PROSITE" id="PS50231">
    <property type="entry name" value="RICIN_B_LECTIN"/>
    <property type="match status" value="1"/>
</dbReference>
<comment type="similarity">
    <text evidence="4">Belongs to the ribosome-inactivating protein family.</text>
</comment>
<keyword evidence="4" id="KW-0611">Plant defense</keyword>
<dbReference type="InterPro" id="IPR016138">
    <property type="entry name" value="Ribosome_inactivat_prot_sub1"/>
</dbReference>
<evidence type="ECO:0000256" key="1">
    <source>
        <dbReference type="ARBA" id="ARBA00010414"/>
    </source>
</evidence>
<keyword evidence="7" id="KW-1185">Reference proteome</keyword>
<dbReference type="Gene3D" id="2.80.10.50">
    <property type="match status" value="1"/>
</dbReference>
<dbReference type="GO" id="GO:0090729">
    <property type="term" value="F:toxin activity"/>
    <property type="evidence" value="ECO:0007669"/>
    <property type="project" value="UniProtKB-KW"/>
</dbReference>
<evidence type="ECO:0000259" key="5">
    <source>
        <dbReference type="Pfam" id="PF00652"/>
    </source>
</evidence>
<dbReference type="InterPro" id="IPR016139">
    <property type="entry name" value="Ribosome_inactivat_prot_sub2"/>
</dbReference>
<evidence type="ECO:0000313" key="7">
    <source>
        <dbReference type="Proteomes" id="UP001141552"/>
    </source>
</evidence>
<comment type="catalytic activity">
    <reaction evidence="4">
        <text>Endohydrolysis of the N-glycosidic bond at one specific adenosine on the 28S rRNA.</text>
        <dbReference type="EC" id="3.2.2.22"/>
    </reaction>
</comment>
<keyword evidence="4" id="KW-0800">Toxin</keyword>
<dbReference type="AlphaFoldDB" id="A0A9Q0J542"/>
<accession>A0A9Q0J542</accession>